<dbReference type="InterPro" id="IPR055411">
    <property type="entry name" value="LRR_FXL15/At3g58940/PEG3-like"/>
</dbReference>
<dbReference type="SUPFAM" id="SSF81383">
    <property type="entry name" value="F-box domain"/>
    <property type="match status" value="1"/>
</dbReference>
<evidence type="ECO:0000313" key="3">
    <source>
        <dbReference type="Proteomes" id="UP001341840"/>
    </source>
</evidence>
<dbReference type="Gene3D" id="3.80.10.10">
    <property type="entry name" value="Ribonuclease Inhibitor"/>
    <property type="match status" value="1"/>
</dbReference>
<sequence>MGLEKKRKTHCKGRGKGEVNVESSFGICDLPNAILQLIITSLPTKEAIRTSILSKRWQHLWKDISKIELEEGKPEERQQFIHFVTRLLVACNCSNLKKFSLSCNVAKDANLVNEWLCGFLNPKIEELSLQFEEIQEPLIFPDQLFTCATLTKFRLDMQHVFKLPSSIHFQCLQTLNLSNIVFPDSSSIQQLFFGCPALEVLTLIDCNWKNVQAVCIYSPLLQRVYIRENEDDILDEDDDDDIDGLNVQIPPECYWDNDNTWEIASGNFTFRLLKMLSNMEKLSMSETSIMILSRTTSLLEQLPLLLFCNLAELALDPVSSIELSYATLLTILRNSPLLQVLKFQGRLSLAKDEANCIFDPLPVCFSTTLKTIEINGITGKKDEFRAIKILLQAASVLDKLCLRCYWFSFDLDDKHIGLKRSKELY</sequence>
<dbReference type="PROSITE" id="PS50181">
    <property type="entry name" value="FBOX"/>
    <property type="match status" value="1"/>
</dbReference>
<dbReference type="PANTHER" id="PTHR31900">
    <property type="entry name" value="F-BOX/RNI SUPERFAMILY PROTEIN-RELATED"/>
    <property type="match status" value="1"/>
</dbReference>
<organism evidence="2 3">
    <name type="scientific">Stylosanthes scabra</name>
    <dbReference type="NCBI Taxonomy" id="79078"/>
    <lineage>
        <taxon>Eukaryota</taxon>
        <taxon>Viridiplantae</taxon>
        <taxon>Streptophyta</taxon>
        <taxon>Embryophyta</taxon>
        <taxon>Tracheophyta</taxon>
        <taxon>Spermatophyta</taxon>
        <taxon>Magnoliopsida</taxon>
        <taxon>eudicotyledons</taxon>
        <taxon>Gunneridae</taxon>
        <taxon>Pentapetalae</taxon>
        <taxon>rosids</taxon>
        <taxon>fabids</taxon>
        <taxon>Fabales</taxon>
        <taxon>Fabaceae</taxon>
        <taxon>Papilionoideae</taxon>
        <taxon>50 kb inversion clade</taxon>
        <taxon>dalbergioids sensu lato</taxon>
        <taxon>Dalbergieae</taxon>
        <taxon>Pterocarpus clade</taxon>
        <taxon>Stylosanthes</taxon>
    </lineage>
</organism>
<accession>A0ABU6VN88</accession>
<dbReference type="InterPro" id="IPR053781">
    <property type="entry name" value="F-box_AtFBL13-like"/>
</dbReference>
<evidence type="ECO:0000259" key="1">
    <source>
        <dbReference type="PROSITE" id="PS50181"/>
    </source>
</evidence>
<name>A0ABU6VN88_9FABA</name>
<dbReference type="PANTHER" id="PTHR31900:SF30">
    <property type="entry name" value="SUPERFAMILY PROTEIN, PUTATIVE-RELATED"/>
    <property type="match status" value="1"/>
</dbReference>
<proteinExistence type="predicted"/>
<dbReference type="InterPro" id="IPR050232">
    <property type="entry name" value="FBL13/AtMIF1-like"/>
</dbReference>
<dbReference type="Pfam" id="PF00646">
    <property type="entry name" value="F-box"/>
    <property type="match status" value="1"/>
</dbReference>
<dbReference type="CDD" id="cd22160">
    <property type="entry name" value="F-box_AtFBL13-like"/>
    <property type="match status" value="1"/>
</dbReference>
<reference evidence="2 3" key="1">
    <citation type="journal article" date="2023" name="Plants (Basel)">
        <title>Bridging the Gap: Combining Genomics and Transcriptomics Approaches to Understand Stylosanthes scabra, an Orphan Legume from the Brazilian Caatinga.</title>
        <authorList>
            <person name="Ferreira-Neto J.R.C."/>
            <person name="da Silva M.D."/>
            <person name="Binneck E."/>
            <person name="de Melo N.F."/>
            <person name="da Silva R.H."/>
            <person name="de Melo A.L.T.M."/>
            <person name="Pandolfi V."/>
            <person name="Bustamante F.O."/>
            <person name="Brasileiro-Vidal A.C."/>
            <person name="Benko-Iseppon A.M."/>
        </authorList>
    </citation>
    <scope>NUCLEOTIDE SEQUENCE [LARGE SCALE GENOMIC DNA]</scope>
    <source>
        <tissue evidence="2">Leaves</tissue>
    </source>
</reference>
<feature type="domain" description="F-box" evidence="1">
    <location>
        <begin position="24"/>
        <end position="60"/>
    </location>
</feature>
<dbReference type="InterPro" id="IPR036047">
    <property type="entry name" value="F-box-like_dom_sf"/>
</dbReference>
<dbReference type="InterPro" id="IPR006566">
    <property type="entry name" value="FBD"/>
</dbReference>
<dbReference type="Proteomes" id="UP001341840">
    <property type="component" value="Unassembled WGS sequence"/>
</dbReference>
<comment type="caution">
    <text evidence="2">The sequence shown here is derived from an EMBL/GenBank/DDBJ whole genome shotgun (WGS) entry which is preliminary data.</text>
</comment>
<dbReference type="InterPro" id="IPR032675">
    <property type="entry name" value="LRR_dom_sf"/>
</dbReference>
<evidence type="ECO:0000313" key="2">
    <source>
        <dbReference type="EMBL" id="MED6173870.1"/>
    </source>
</evidence>
<dbReference type="InterPro" id="IPR001810">
    <property type="entry name" value="F-box_dom"/>
</dbReference>
<dbReference type="Pfam" id="PF24758">
    <property type="entry name" value="LRR_At5g56370"/>
    <property type="match status" value="1"/>
</dbReference>
<dbReference type="SUPFAM" id="SSF52047">
    <property type="entry name" value="RNI-like"/>
    <property type="match status" value="1"/>
</dbReference>
<gene>
    <name evidence="2" type="ORF">PIB30_063723</name>
</gene>
<dbReference type="EMBL" id="JASCZI010151645">
    <property type="protein sequence ID" value="MED6173870.1"/>
    <property type="molecule type" value="Genomic_DNA"/>
</dbReference>
<keyword evidence="3" id="KW-1185">Reference proteome</keyword>
<dbReference type="Pfam" id="PF08387">
    <property type="entry name" value="FBD"/>
    <property type="match status" value="1"/>
</dbReference>
<protein>
    <recommendedName>
        <fullName evidence="1">F-box domain-containing protein</fullName>
    </recommendedName>
</protein>